<dbReference type="AlphaFoldDB" id="A0A6M5YZG9"/>
<protein>
    <submittedName>
        <fullName evidence="1">Uncharacterized protein</fullName>
    </submittedName>
</protein>
<sequence length="307" mass="32583">MVLCDLEGLTHADAAKALGWPVGTVSGRSAAPAPAPRALARAAWRPSAAALPAAVCPARLIPNALSLTTRAAPPAVVTLAEGALAVNVTAWKYVAVWVISAGAVGTGVALALGTGGPPAGRTDAPAAVPVVARNEPPAKEKPIEGDWTPKELGSPVPTAFPNLKAPDDNLAEACPLISGKKPIAVADTDATAQRLLKARINQYGLLLARLMSFAYKNDTYYREQIQCQTELIGALTELWPNEVDKRIPWLEELLISTKFNENLVRQTVKESRDPRASPVNVLTLAALTRHRLWVESTLLLWKAKAAK</sequence>
<proteinExistence type="predicted"/>
<dbReference type="Gene3D" id="1.10.10.10">
    <property type="entry name" value="Winged helix-like DNA-binding domain superfamily/Winged helix DNA-binding domain"/>
    <property type="match status" value="1"/>
</dbReference>
<reference evidence="2" key="1">
    <citation type="submission" date="2020-05" db="EMBL/GenBank/DDBJ databases">
        <title>Frigoriglobus tundricola gen. nov., sp. nov., a psychrotolerant cellulolytic planctomycete of the family Gemmataceae with two divergent copies of 16S rRNA gene.</title>
        <authorList>
            <person name="Kulichevskaya I.S."/>
            <person name="Ivanova A.A."/>
            <person name="Naumoff D.G."/>
            <person name="Beletsky A.V."/>
            <person name="Rijpstra W.I.C."/>
            <person name="Sinninghe Damste J.S."/>
            <person name="Mardanov A.V."/>
            <person name="Ravin N.V."/>
            <person name="Dedysh S.N."/>
        </authorList>
    </citation>
    <scope>NUCLEOTIDE SEQUENCE [LARGE SCALE GENOMIC DNA]</scope>
    <source>
        <strain evidence="2">PL17</strain>
    </source>
</reference>
<dbReference type="EMBL" id="CP053452">
    <property type="protein sequence ID" value="QJW98623.1"/>
    <property type="molecule type" value="Genomic_DNA"/>
</dbReference>
<evidence type="ECO:0000313" key="2">
    <source>
        <dbReference type="Proteomes" id="UP000503447"/>
    </source>
</evidence>
<dbReference type="KEGG" id="ftj:FTUN_6218"/>
<gene>
    <name evidence="1" type="ORF">FTUN_6218</name>
</gene>
<organism evidence="1 2">
    <name type="scientific">Frigoriglobus tundricola</name>
    <dbReference type="NCBI Taxonomy" id="2774151"/>
    <lineage>
        <taxon>Bacteria</taxon>
        <taxon>Pseudomonadati</taxon>
        <taxon>Planctomycetota</taxon>
        <taxon>Planctomycetia</taxon>
        <taxon>Gemmatales</taxon>
        <taxon>Gemmataceae</taxon>
        <taxon>Frigoriglobus</taxon>
    </lineage>
</organism>
<evidence type="ECO:0000313" key="1">
    <source>
        <dbReference type="EMBL" id="QJW98623.1"/>
    </source>
</evidence>
<dbReference type="InterPro" id="IPR036388">
    <property type="entry name" value="WH-like_DNA-bd_sf"/>
</dbReference>
<name>A0A6M5YZG9_9BACT</name>
<keyword evidence="2" id="KW-1185">Reference proteome</keyword>
<dbReference type="Proteomes" id="UP000503447">
    <property type="component" value="Chromosome"/>
</dbReference>
<accession>A0A6M5YZG9</accession>